<name>A0A0M6ZAA6_9HYPH</name>
<evidence type="ECO:0000259" key="2">
    <source>
        <dbReference type="Pfam" id="PF04993"/>
    </source>
</evidence>
<dbReference type="SUPFAM" id="SSF159894">
    <property type="entry name" value="YgaC/TfoX-N like"/>
    <property type="match status" value="1"/>
</dbReference>
<organism evidence="3 4">
    <name type="scientific">Roseibium album</name>
    <dbReference type="NCBI Taxonomy" id="311410"/>
    <lineage>
        <taxon>Bacteria</taxon>
        <taxon>Pseudomonadati</taxon>
        <taxon>Pseudomonadota</taxon>
        <taxon>Alphaproteobacteria</taxon>
        <taxon>Hyphomicrobiales</taxon>
        <taxon>Stappiaceae</taxon>
        <taxon>Roseibium</taxon>
    </lineage>
</organism>
<dbReference type="RefSeq" id="WP_055117271.1">
    <property type="nucleotide sequence ID" value="NZ_CXWA01000004.1"/>
</dbReference>
<dbReference type="Proteomes" id="UP000049983">
    <property type="component" value="Unassembled WGS sequence"/>
</dbReference>
<protein>
    <recommendedName>
        <fullName evidence="2">TfoX N-terminal domain-containing protein</fullName>
    </recommendedName>
</protein>
<dbReference type="Pfam" id="PF04993">
    <property type="entry name" value="TfoX_N"/>
    <property type="match status" value="1"/>
</dbReference>
<evidence type="ECO:0000313" key="3">
    <source>
        <dbReference type="EMBL" id="CTQ76619.1"/>
    </source>
</evidence>
<feature type="domain" description="TfoX N-terminal" evidence="2">
    <location>
        <begin position="20"/>
        <end position="100"/>
    </location>
</feature>
<accession>A0A0M6ZAA6</accession>
<gene>
    <name evidence="3" type="ORF">LA5096_04814</name>
</gene>
<dbReference type="STRING" id="311410.LA5095_03532"/>
<dbReference type="Gene3D" id="3.30.1460.30">
    <property type="entry name" value="YgaC/TfoX-N like chaperone"/>
    <property type="match status" value="1"/>
</dbReference>
<dbReference type="OrthoDB" id="214902at2"/>
<evidence type="ECO:0000256" key="1">
    <source>
        <dbReference type="SAM" id="MobiDB-lite"/>
    </source>
</evidence>
<reference evidence="4" key="1">
    <citation type="submission" date="2015-07" db="EMBL/GenBank/DDBJ databases">
        <authorList>
            <person name="Rodrigo-Torres Lidia"/>
            <person name="Arahal R.David."/>
        </authorList>
    </citation>
    <scope>NUCLEOTIDE SEQUENCE [LARGE SCALE GENOMIC DNA]</scope>
    <source>
        <strain evidence="4">CECT 5096</strain>
    </source>
</reference>
<dbReference type="EMBL" id="CXWC01000013">
    <property type="protein sequence ID" value="CTQ76619.1"/>
    <property type="molecule type" value="Genomic_DNA"/>
</dbReference>
<proteinExistence type="predicted"/>
<dbReference type="InterPro" id="IPR007076">
    <property type="entry name" value="TfoX_N"/>
</dbReference>
<dbReference type="AlphaFoldDB" id="A0A0M6ZAA6"/>
<dbReference type="GeneID" id="97672095"/>
<feature type="region of interest" description="Disordered" evidence="1">
    <location>
        <begin position="59"/>
        <end position="81"/>
    </location>
</feature>
<keyword evidence="4" id="KW-1185">Reference proteome</keyword>
<evidence type="ECO:0000313" key="4">
    <source>
        <dbReference type="Proteomes" id="UP000049983"/>
    </source>
</evidence>
<sequence>MSDLMETVLIERTRELIPDDNVEQKKMFGSTCFMVNGNMLICASKRGLMARVGKDQEAEALSKPHATPCRPAGRPMPGFIRVEPEGIESDKDLKSWVDLARNYVCALPPKQAKPRKSKSGKARP</sequence>